<dbReference type="GO" id="GO:0000045">
    <property type="term" value="P:autophagosome assembly"/>
    <property type="evidence" value="ECO:0007669"/>
    <property type="project" value="TreeGrafter"/>
</dbReference>
<feature type="domain" description="Autophagy protein ATG17-like" evidence="8">
    <location>
        <begin position="56"/>
        <end position="427"/>
    </location>
</feature>
<dbReference type="PANTHER" id="PTHR28005:SF1">
    <property type="entry name" value="AUTOPHAGY-RELATED PROTEIN 17"/>
    <property type="match status" value="1"/>
</dbReference>
<feature type="compositionally biased region" description="Polar residues" evidence="7">
    <location>
        <begin position="1"/>
        <end position="12"/>
    </location>
</feature>
<evidence type="ECO:0000256" key="3">
    <source>
        <dbReference type="ARBA" id="ARBA00022490"/>
    </source>
</evidence>
<protein>
    <recommendedName>
        <fullName evidence="2 6">Autophagy-related protein 17</fullName>
    </recommendedName>
</protein>
<reference evidence="9 10" key="1">
    <citation type="journal article" date="2018" name="Nat. Ecol. Evol.">
        <title>Pezizomycetes genomes reveal the molecular basis of ectomycorrhizal truffle lifestyle.</title>
        <authorList>
            <person name="Murat C."/>
            <person name="Payen T."/>
            <person name="Noel B."/>
            <person name="Kuo A."/>
            <person name="Morin E."/>
            <person name="Chen J."/>
            <person name="Kohler A."/>
            <person name="Krizsan K."/>
            <person name="Balestrini R."/>
            <person name="Da Silva C."/>
            <person name="Montanini B."/>
            <person name="Hainaut M."/>
            <person name="Levati E."/>
            <person name="Barry K.W."/>
            <person name="Belfiori B."/>
            <person name="Cichocki N."/>
            <person name="Clum A."/>
            <person name="Dockter R.B."/>
            <person name="Fauchery L."/>
            <person name="Guy J."/>
            <person name="Iotti M."/>
            <person name="Le Tacon F."/>
            <person name="Lindquist E.A."/>
            <person name="Lipzen A."/>
            <person name="Malagnac F."/>
            <person name="Mello A."/>
            <person name="Molinier V."/>
            <person name="Miyauchi S."/>
            <person name="Poulain J."/>
            <person name="Riccioni C."/>
            <person name="Rubini A."/>
            <person name="Sitrit Y."/>
            <person name="Splivallo R."/>
            <person name="Traeger S."/>
            <person name="Wang M."/>
            <person name="Zifcakova L."/>
            <person name="Wipf D."/>
            <person name="Zambonelli A."/>
            <person name="Paolocci F."/>
            <person name="Nowrousian M."/>
            <person name="Ottonello S."/>
            <person name="Baldrian P."/>
            <person name="Spatafora J.W."/>
            <person name="Henrissat B."/>
            <person name="Nagy L.G."/>
            <person name="Aury J.M."/>
            <person name="Wincker P."/>
            <person name="Grigoriev I.V."/>
            <person name="Bonfante P."/>
            <person name="Martin F.M."/>
        </authorList>
    </citation>
    <scope>NUCLEOTIDE SEQUENCE [LARGE SCALE GENOMIC DNA]</scope>
    <source>
        <strain evidence="9 10">RN42</strain>
    </source>
</reference>
<gene>
    <name evidence="9" type="ORF">BJ508DRAFT_415999</name>
</gene>
<proteinExistence type="inferred from homology"/>
<keyword evidence="10" id="KW-1185">Reference proteome</keyword>
<evidence type="ECO:0000259" key="8">
    <source>
        <dbReference type="Pfam" id="PF04108"/>
    </source>
</evidence>
<dbReference type="EMBL" id="ML119700">
    <property type="protein sequence ID" value="RPA79386.1"/>
    <property type="molecule type" value="Genomic_DNA"/>
</dbReference>
<dbReference type="GO" id="GO:0060090">
    <property type="term" value="F:molecular adaptor activity"/>
    <property type="evidence" value="ECO:0007669"/>
    <property type="project" value="TreeGrafter"/>
</dbReference>
<sequence>MTTLDNRSNSGFFSAMGSHPPPSSEAFVPSHDSALPTPTNDPEGKVLGWLVKSKQSLHSVQLCARANELVSNSRSDLQKSYALNARISFVTDSYRDQLQFAVEVNTQLKSVESGYREKFTRQIRELDDAEASLSLVLDDLKAVKVDPVFRSSDQEEEKHLIDFVDDSAIEGLKNGLRGVIDEVEASHNKFMETISAFDADITRLKAVLTDFSTFPPVLSKSPIIPHVEQLEEHAEAIAGLLESLTRHYDQCCLAMKELEIPVVDPVAAAERAEMLSVLETDGEQVDDAVKEIEERLASMENSVATNIAPYMESLNNRNQLLVKAFMEFDVLQNNLSVYLVDLSSFEYNQSEFAMQMDDKLSEMDGLRAFYETFRKAYRAMLQEADRRTRMQEKRNAVLKEAMAKLQQIDDEDAKQRETFRLEQGQFLPTDIWPALTDTPPKYVFSEVEPGYNEFGDGSMDNLKKTVLHESSSNVYNHN</sequence>
<evidence type="ECO:0000256" key="6">
    <source>
        <dbReference type="RuleBase" id="RU368080"/>
    </source>
</evidence>
<keyword evidence="3 6" id="KW-0963">Cytoplasm</keyword>
<comment type="subcellular location">
    <subcellularLocation>
        <location evidence="6">Cytoplasm</location>
    </subcellularLocation>
    <subcellularLocation>
        <location evidence="6">Preautophagosomal structure membrane</location>
        <topology evidence="6">Peripheral membrane protein</topology>
    </subcellularLocation>
</comment>
<dbReference type="GO" id="GO:1990316">
    <property type="term" value="C:Atg1/ULK1 kinase complex"/>
    <property type="evidence" value="ECO:0007669"/>
    <property type="project" value="TreeGrafter"/>
</dbReference>
<dbReference type="OrthoDB" id="1937984at2759"/>
<name>A0A3N4I1W4_ASCIM</name>
<keyword evidence="4 6" id="KW-0072">Autophagy</keyword>
<keyword evidence="5" id="KW-0472">Membrane</keyword>
<evidence type="ECO:0000256" key="1">
    <source>
        <dbReference type="ARBA" id="ARBA00006259"/>
    </source>
</evidence>
<dbReference type="GO" id="GO:0034727">
    <property type="term" value="P:piecemeal microautophagy of the nucleus"/>
    <property type="evidence" value="ECO:0007669"/>
    <property type="project" value="TreeGrafter"/>
</dbReference>
<dbReference type="InterPro" id="IPR007240">
    <property type="entry name" value="Atg17"/>
</dbReference>
<evidence type="ECO:0000256" key="4">
    <source>
        <dbReference type="ARBA" id="ARBA00023006"/>
    </source>
</evidence>
<dbReference type="Pfam" id="PF04108">
    <property type="entry name" value="ATG17_like"/>
    <property type="match status" value="1"/>
</dbReference>
<dbReference type="Proteomes" id="UP000275078">
    <property type="component" value="Unassembled WGS sequence"/>
</dbReference>
<accession>A0A3N4I1W4</accession>
<dbReference type="GO" id="GO:0034045">
    <property type="term" value="C:phagophore assembly site membrane"/>
    <property type="evidence" value="ECO:0007669"/>
    <property type="project" value="UniProtKB-SubCell"/>
</dbReference>
<evidence type="ECO:0000313" key="9">
    <source>
        <dbReference type="EMBL" id="RPA79386.1"/>
    </source>
</evidence>
<dbReference type="InterPro" id="IPR045326">
    <property type="entry name" value="ATG17-like_dom"/>
</dbReference>
<dbReference type="GO" id="GO:0000422">
    <property type="term" value="P:autophagy of mitochondrion"/>
    <property type="evidence" value="ECO:0007669"/>
    <property type="project" value="TreeGrafter"/>
</dbReference>
<comment type="function">
    <text evidence="6">Autophagy-specific protein that functions in response to autophagy-inducing signals as a scaffold to recruit other ATG proteins to organize preautophagosomal structure (PAS) formation. Modulates the timing and magnitude of the autophagy response, such as the size of the sequestering vesicles. Plays particularly a role in pexophagy and nucleophagy.</text>
</comment>
<dbReference type="GO" id="GO:0030295">
    <property type="term" value="F:protein kinase activator activity"/>
    <property type="evidence" value="ECO:0007669"/>
    <property type="project" value="TreeGrafter"/>
</dbReference>
<evidence type="ECO:0000313" key="10">
    <source>
        <dbReference type="Proteomes" id="UP000275078"/>
    </source>
</evidence>
<feature type="region of interest" description="Disordered" evidence="7">
    <location>
        <begin position="1"/>
        <end position="40"/>
    </location>
</feature>
<evidence type="ECO:0000256" key="5">
    <source>
        <dbReference type="ARBA" id="ARBA00023136"/>
    </source>
</evidence>
<evidence type="ECO:0000256" key="7">
    <source>
        <dbReference type="SAM" id="MobiDB-lite"/>
    </source>
</evidence>
<dbReference type="STRING" id="1160509.A0A3N4I1W4"/>
<organism evidence="9 10">
    <name type="scientific">Ascobolus immersus RN42</name>
    <dbReference type="NCBI Taxonomy" id="1160509"/>
    <lineage>
        <taxon>Eukaryota</taxon>
        <taxon>Fungi</taxon>
        <taxon>Dikarya</taxon>
        <taxon>Ascomycota</taxon>
        <taxon>Pezizomycotina</taxon>
        <taxon>Pezizomycetes</taxon>
        <taxon>Pezizales</taxon>
        <taxon>Ascobolaceae</taxon>
        <taxon>Ascobolus</taxon>
    </lineage>
</organism>
<dbReference type="AlphaFoldDB" id="A0A3N4I1W4"/>
<evidence type="ECO:0000256" key="2">
    <source>
        <dbReference type="ARBA" id="ARBA00013806"/>
    </source>
</evidence>
<comment type="similarity">
    <text evidence="1 6">Belongs to the ATG17 family.</text>
</comment>
<dbReference type="PANTHER" id="PTHR28005">
    <property type="entry name" value="AUTOPHAGY-RELATED PROTEIN 17"/>
    <property type="match status" value="1"/>
</dbReference>